<protein>
    <submittedName>
        <fullName evidence="2">Uncharacterized protein</fullName>
    </submittedName>
</protein>
<comment type="caution">
    <text evidence="2">The sequence shown here is derived from an EMBL/GenBank/DDBJ whole genome shotgun (WGS) entry which is preliminary data.</text>
</comment>
<evidence type="ECO:0000313" key="2">
    <source>
        <dbReference type="EMBL" id="VEL32066.1"/>
    </source>
</evidence>
<evidence type="ECO:0000256" key="1">
    <source>
        <dbReference type="SAM" id="MobiDB-lite"/>
    </source>
</evidence>
<organism evidence="2 3">
    <name type="scientific">Protopolystoma xenopodis</name>
    <dbReference type="NCBI Taxonomy" id="117903"/>
    <lineage>
        <taxon>Eukaryota</taxon>
        <taxon>Metazoa</taxon>
        <taxon>Spiralia</taxon>
        <taxon>Lophotrochozoa</taxon>
        <taxon>Platyhelminthes</taxon>
        <taxon>Monogenea</taxon>
        <taxon>Polyopisthocotylea</taxon>
        <taxon>Polystomatidea</taxon>
        <taxon>Polystomatidae</taxon>
        <taxon>Protopolystoma</taxon>
    </lineage>
</organism>
<feature type="compositionally biased region" description="Polar residues" evidence="1">
    <location>
        <begin position="53"/>
        <end position="63"/>
    </location>
</feature>
<keyword evidence="3" id="KW-1185">Reference proteome</keyword>
<evidence type="ECO:0000313" key="3">
    <source>
        <dbReference type="Proteomes" id="UP000784294"/>
    </source>
</evidence>
<sequence length="187" mass="20251">MEELFEILTNFSIYHMLTFQNQANHLDLHIDHTSVLKNGQASETPFKPAASGHKTSPKQSPASRPSPPGRQMSAPTTGSASETDEGIESSAISFLKPVGQDYNTSSSSHGDDAGCIEDKCEGSEGTCVGSEFGTKASDESYDDLRTDKGCAIWPGTREKQVNGSSIWTNLGLQTSDAHMFLYLFLMH</sequence>
<dbReference type="Proteomes" id="UP000784294">
    <property type="component" value="Unassembled WGS sequence"/>
</dbReference>
<gene>
    <name evidence="2" type="ORF">PXEA_LOCUS25506</name>
</gene>
<proteinExistence type="predicted"/>
<dbReference type="AlphaFoldDB" id="A0A3S5B2Y2"/>
<accession>A0A3S5B2Y2</accession>
<dbReference type="EMBL" id="CAAALY010129811">
    <property type="protein sequence ID" value="VEL32066.1"/>
    <property type="molecule type" value="Genomic_DNA"/>
</dbReference>
<reference evidence="2" key="1">
    <citation type="submission" date="2018-11" db="EMBL/GenBank/DDBJ databases">
        <authorList>
            <consortium name="Pathogen Informatics"/>
        </authorList>
    </citation>
    <scope>NUCLEOTIDE SEQUENCE</scope>
</reference>
<name>A0A3S5B2Y2_9PLAT</name>
<feature type="region of interest" description="Disordered" evidence="1">
    <location>
        <begin position="41"/>
        <end position="87"/>
    </location>
</feature>